<protein>
    <submittedName>
        <fullName evidence="2">CYTH domain-containing protein</fullName>
    </submittedName>
</protein>
<feature type="domain" description="CYTH" evidence="1">
    <location>
        <begin position="9"/>
        <end position="157"/>
    </location>
</feature>
<dbReference type="PROSITE" id="PS51707">
    <property type="entry name" value="CYTH"/>
    <property type="match status" value="1"/>
</dbReference>
<dbReference type="SMART" id="SM01118">
    <property type="entry name" value="CYTH"/>
    <property type="match status" value="1"/>
</dbReference>
<name>A0ABW5WLA9_9FLAO</name>
<dbReference type="EMBL" id="JBHUOV010000001">
    <property type="protein sequence ID" value="MFD2822622.1"/>
    <property type="molecule type" value="Genomic_DNA"/>
</dbReference>
<dbReference type="RefSeq" id="WP_183485559.1">
    <property type="nucleotide sequence ID" value="NZ_JBHUOV010000001.1"/>
</dbReference>
<accession>A0ABW5WLA9</accession>
<dbReference type="Pfam" id="PF01928">
    <property type="entry name" value="CYTH"/>
    <property type="match status" value="1"/>
</dbReference>
<dbReference type="PANTHER" id="PTHR40114">
    <property type="entry name" value="SLR0698 PROTEIN"/>
    <property type="match status" value="1"/>
</dbReference>
<evidence type="ECO:0000313" key="2">
    <source>
        <dbReference type="EMBL" id="MFD2822622.1"/>
    </source>
</evidence>
<organism evidence="2 3">
    <name type="scientific">Lacinutrix iliipiscaria</name>
    <dbReference type="NCBI Taxonomy" id="1230532"/>
    <lineage>
        <taxon>Bacteria</taxon>
        <taxon>Pseudomonadati</taxon>
        <taxon>Bacteroidota</taxon>
        <taxon>Flavobacteriia</taxon>
        <taxon>Flavobacteriales</taxon>
        <taxon>Flavobacteriaceae</taxon>
        <taxon>Lacinutrix</taxon>
    </lineage>
</organism>
<sequence>MTNQNHISSIEIERKFLVTSNVFKDQAYTHTPITQGFLSTNKKRTVRVRLKGEQGYLTIKGKSSANGLSRFEWEKKISKDEAKQLLKLCKKGIIDKIRYEIKVENHIFEVDEFLGDNTGLVLAEVELKFEDESFPKPDWLGKEVTGNPKYYNSQLSKQPYKNWKL</sequence>
<dbReference type="InterPro" id="IPR033469">
    <property type="entry name" value="CYTH-like_dom_sf"/>
</dbReference>
<reference evidence="3" key="1">
    <citation type="journal article" date="2019" name="Int. J. Syst. Evol. Microbiol.">
        <title>The Global Catalogue of Microorganisms (GCM) 10K type strain sequencing project: providing services to taxonomists for standard genome sequencing and annotation.</title>
        <authorList>
            <consortium name="The Broad Institute Genomics Platform"/>
            <consortium name="The Broad Institute Genome Sequencing Center for Infectious Disease"/>
            <person name="Wu L."/>
            <person name="Ma J."/>
        </authorList>
    </citation>
    <scope>NUCLEOTIDE SEQUENCE [LARGE SCALE GENOMIC DNA]</scope>
    <source>
        <strain evidence="3">KCTC 32141</strain>
    </source>
</reference>
<comment type="caution">
    <text evidence="2">The sequence shown here is derived from an EMBL/GenBank/DDBJ whole genome shotgun (WGS) entry which is preliminary data.</text>
</comment>
<evidence type="ECO:0000313" key="3">
    <source>
        <dbReference type="Proteomes" id="UP001597533"/>
    </source>
</evidence>
<dbReference type="Gene3D" id="2.40.320.10">
    <property type="entry name" value="Hypothetical Protein Pfu-838710-001"/>
    <property type="match status" value="1"/>
</dbReference>
<dbReference type="CDD" id="cd07891">
    <property type="entry name" value="CYTH-like_CthTTM-like_1"/>
    <property type="match status" value="1"/>
</dbReference>
<dbReference type="InterPro" id="IPR012042">
    <property type="entry name" value="NeuTTM/CthTTM-like"/>
</dbReference>
<proteinExistence type="predicted"/>
<gene>
    <name evidence="2" type="ORF">ACFS5M_03015</name>
</gene>
<dbReference type="Proteomes" id="UP001597533">
    <property type="component" value="Unassembled WGS sequence"/>
</dbReference>
<dbReference type="PANTHER" id="PTHR40114:SF1">
    <property type="entry name" value="SLR0698 PROTEIN"/>
    <property type="match status" value="1"/>
</dbReference>
<dbReference type="InterPro" id="IPR023577">
    <property type="entry name" value="CYTH_domain"/>
</dbReference>
<keyword evidence="3" id="KW-1185">Reference proteome</keyword>
<evidence type="ECO:0000259" key="1">
    <source>
        <dbReference type="PROSITE" id="PS51707"/>
    </source>
</evidence>
<dbReference type="PIRSF" id="PIRSF016487">
    <property type="entry name" value="CYTH_UCP016487"/>
    <property type="match status" value="1"/>
</dbReference>
<dbReference type="SUPFAM" id="SSF55154">
    <property type="entry name" value="CYTH-like phosphatases"/>
    <property type="match status" value="1"/>
</dbReference>